<evidence type="ECO:0000256" key="2">
    <source>
        <dbReference type="ARBA" id="ARBA00009194"/>
    </source>
</evidence>
<evidence type="ECO:0000256" key="7">
    <source>
        <dbReference type="ARBA" id="ARBA00023288"/>
    </source>
</evidence>
<evidence type="ECO:0000256" key="6">
    <source>
        <dbReference type="ARBA" id="ARBA00023139"/>
    </source>
</evidence>
<evidence type="ECO:0000313" key="9">
    <source>
        <dbReference type="Proteomes" id="UP000466931"/>
    </source>
</evidence>
<evidence type="ECO:0000256" key="4">
    <source>
        <dbReference type="ARBA" id="ARBA00022729"/>
    </source>
</evidence>
<dbReference type="SUPFAM" id="SSF89392">
    <property type="entry name" value="Prokaryotic lipoproteins and lipoprotein localization factors"/>
    <property type="match status" value="1"/>
</dbReference>
<evidence type="ECO:0000256" key="3">
    <source>
        <dbReference type="ARBA" id="ARBA00022475"/>
    </source>
</evidence>
<dbReference type="GO" id="GO:0030313">
    <property type="term" value="C:cell envelope"/>
    <property type="evidence" value="ECO:0007669"/>
    <property type="project" value="UniProtKB-SubCell"/>
</dbReference>
<keyword evidence="4" id="KW-0732">Signal</keyword>
<evidence type="ECO:0000313" key="8">
    <source>
        <dbReference type="EMBL" id="BBZ33962.1"/>
    </source>
</evidence>
<dbReference type="AlphaFoldDB" id="A0A7I7XYS8"/>
<gene>
    <name evidence="8" type="primary">lprG</name>
    <name evidence="8" type="ORF">MCNF_25670</name>
</gene>
<accession>A0A7I7XYS8</accession>
<keyword evidence="6" id="KW-0564">Palmitate</keyword>
<name>A0A7I7XYS8_9MYCO</name>
<keyword evidence="9" id="KW-1185">Reference proteome</keyword>
<sequence length="292" mass="30462">MARIGCDDRPADDETRRIGKVFLVDDFAQFFDDSREHASRLDLRLTCGVDAPSTMQTMQPSRLVSRIALSLAAVSTAAALVVGCSSSSKPTEDLPDAAGLLEQSSQATKGLKSGHLEITVDGTIEGLPVKRLTGDLTNVPATAVQGSATITMGGSDIDVDLVVIDNTLYAAMTPNSWLDMGPAADIYDPSTILNPENGLANMLASFSDAKSEATETINGVETVRVTGSVNADAVNKLIPQLKASGSVPGTAWIAKDGDHNLVQAEVEPAGGGSVVVALSEWNEPVTVTKPQV</sequence>
<dbReference type="Proteomes" id="UP000466931">
    <property type="component" value="Chromosome"/>
</dbReference>
<dbReference type="CDD" id="cd16334">
    <property type="entry name" value="LppX-like"/>
    <property type="match status" value="1"/>
</dbReference>
<dbReference type="Pfam" id="PF07161">
    <property type="entry name" value="LppX_LprAFG"/>
    <property type="match status" value="1"/>
</dbReference>
<keyword evidence="7" id="KW-0449">Lipoprotein</keyword>
<comment type="similarity">
    <text evidence="2">Belongs to the LppX/LprAFG lipoprotein family.</text>
</comment>
<keyword evidence="3" id="KW-1003">Cell membrane</keyword>
<protein>
    <submittedName>
        <fullName evidence="8">Lipoarabinomannan carrier protein LprG</fullName>
    </submittedName>
</protein>
<organism evidence="8 9">
    <name type="scientific">Mycolicibacterium confluentis</name>
    <dbReference type="NCBI Taxonomy" id="28047"/>
    <lineage>
        <taxon>Bacteria</taxon>
        <taxon>Bacillati</taxon>
        <taxon>Actinomycetota</taxon>
        <taxon>Actinomycetes</taxon>
        <taxon>Mycobacteriales</taxon>
        <taxon>Mycobacteriaceae</taxon>
        <taxon>Mycolicibacterium</taxon>
    </lineage>
</organism>
<dbReference type="EMBL" id="AP022612">
    <property type="protein sequence ID" value="BBZ33962.1"/>
    <property type="molecule type" value="Genomic_DNA"/>
</dbReference>
<comment type="subcellular location">
    <subcellularLocation>
        <location evidence="1">Cell envelope</location>
    </subcellularLocation>
</comment>
<dbReference type="Gene3D" id="2.50.20.20">
    <property type="match status" value="1"/>
</dbReference>
<proteinExistence type="inferred from homology"/>
<dbReference type="InterPro" id="IPR009830">
    <property type="entry name" value="LppX/LprAFG"/>
</dbReference>
<evidence type="ECO:0000256" key="5">
    <source>
        <dbReference type="ARBA" id="ARBA00023136"/>
    </source>
</evidence>
<reference evidence="8" key="2">
    <citation type="submission" date="2020-02" db="EMBL/GenBank/DDBJ databases">
        <authorList>
            <person name="Matsumoto Y."/>
            <person name="Motooka D."/>
            <person name="Nakamura S."/>
        </authorList>
    </citation>
    <scope>NUCLEOTIDE SEQUENCE</scope>
    <source>
        <strain evidence="8">JCM 13671</strain>
    </source>
</reference>
<keyword evidence="5" id="KW-0472">Membrane</keyword>
<evidence type="ECO:0000256" key="1">
    <source>
        <dbReference type="ARBA" id="ARBA00004196"/>
    </source>
</evidence>
<dbReference type="InterPro" id="IPR029046">
    <property type="entry name" value="LolA/LolB/LppX"/>
</dbReference>
<reference evidence="8" key="1">
    <citation type="journal article" date="2019" name="Emerg. Microbes Infect.">
        <title>Comprehensive subspecies identification of 175 nontuberculous mycobacteria species based on 7547 genomic profiles.</title>
        <authorList>
            <person name="Matsumoto Y."/>
            <person name="Kinjo T."/>
            <person name="Motooka D."/>
            <person name="Nabeya D."/>
            <person name="Jung N."/>
            <person name="Uechi K."/>
            <person name="Horii T."/>
            <person name="Iida T."/>
            <person name="Fujita J."/>
            <person name="Nakamura S."/>
        </authorList>
    </citation>
    <scope>NUCLEOTIDE SEQUENCE [LARGE SCALE GENOMIC DNA]</scope>
    <source>
        <strain evidence="8">JCM 13671</strain>
    </source>
</reference>